<dbReference type="AlphaFoldDB" id="E4WZZ9"/>
<dbReference type="GO" id="GO:0005829">
    <property type="term" value="C:cytosol"/>
    <property type="evidence" value="ECO:0007669"/>
    <property type="project" value="TreeGrafter"/>
</dbReference>
<proteinExistence type="predicted"/>
<organism evidence="3">
    <name type="scientific">Oikopleura dioica</name>
    <name type="common">Tunicate</name>
    <dbReference type="NCBI Taxonomy" id="34765"/>
    <lineage>
        <taxon>Eukaryota</taxon>
        <taxon>Metazoa</taxon>
        <taxon>Chordata</taxon>
        <taxon>Tunicata</taxon>
        <taxon>Appendicularia</taxon>
        <taxon>Copelata</taxon>
        <taxon>Oikopleuridae</taxon>
        <taxon>Oikopleura</taxon>
    </lineage>
</organism>
<evidence type="ECO:0000259" key="2">
    <source>
        <dbReference type="Pfam" id="PF17286"/>
    </source>
</evidence>
<accession>E4WZZ9</accession>
<keyword evidence="4" id="KW-1185">Reference proteome</keyword>
<evidence type="ECO:0000313" key="4">
    <source>
        <dbReference type="Proteomes" id="UP000001307"/>
    </source>
</evidence>
<sequence>MNFELRGKNPMKTEARVHGFAGYFHSCLYDDVFMSITPKHHTLKMFSWFPVYFPIEHPMLVRAGDDLTVHMWRCTRRTDAQTWYEWRVTSPDVTRTYNPAGRAQSIGSLS</sequence>
<evidence type="ECO:0000313" key="3">
    <source>
        <dbReference type="EMBL" id="CBY23097.1"/>
    </source>
</evidence>
<dbReference type="Pfam" id="PF17286">
    <property type="entry name" value="PRMT5_C"/>
    <property type="match status" value="1"/>
</dbReference>
<name>E4WZZ9_OIKDI</name>
<dbReference type="PANTHER" id="PTHR10738:SF0">
    <property type="entry name" value="PROTEIN ARGININE N-METHYLTRANSFERASE 5"/>
    <property type="match status" value="1"/>
</dbReference>
<protein>
    <recommendedName>
        <fullName evidence="2">PRMT5 oligomerisation domain-containing protein</fullName>
    </recommendedName>
</protein>
<dbReference type="InterPro" id="IPR029063">
    <property type="entry name" value="SAM-dependent_MTases_sf"/>
</dbReference>
<dbReference type="PANTHER" id="PTHR10738">
    <property type="entry name" value="PROTEIN ARGININE N-METHYLTRANSFERASE 5"/>
    <property type="match status" value="1"/>
</dbReference>
<feature type="domain" description="PRMT5 oligomerisation" evidence="2">
    <location>
        <begin position="11"/>
        <end position="106"/>
    </location>
</feature>
<dbReference type="Proteomes" id="UP000001307">
    <property type="component" value="Unassembled WGS sequence"/>
</dbReference>
<gene>
    <name evidence="3" type="ORF">GSOID_T00015025001</name>
</gene>
<evidence type="ECO:0000256" key="1">
    <source>
        <dbReference type="ARBA" id="ARBA00022691"/>
    </source>
</evidence>
<keyword evidence="1" id="KW-0949">S-adenosyl-L-methionine</keyword>
<dbReference type="SUPFAM" id="SSF53335">
    <property type="entry name" value="S-adenosyl-L-methionine-dependent methyltransferases"/>
    <property type="match status" value="1"/>
</dbReference>
<dbReference type="InParanoid" id="E4WZZ9"/>
<dbReference type="GO" id="GO:0005634">
    <property type="term" value="C:nucleus"/>
    <property type="evidence" value="ECO:0007669"/>
    <property type="project" value="TreeGrafter"/>
</dbReference>
<dbReference type="Gene3D" id="2.70.160.11">
    <property type="entry name" value="Hnrnp arginine n-methyltransferase1"/>
    <property type="match status" value="1"/>
</dbReference>
<reference evidence="3" key="1">
    <citation type="journal article" date="2010" name="Science">
        <title>Plasticity of animal genome architecture unmasked by rapid evolution of a pelagic tunicate.</title>
        <authorList>
            <person name="Denoeud F."/>
            <person name="Henriet S."/>
            <person name="Mungpakdee S."/>
            <person name="Aury J.M."/>
            <person name="Da Silva C."/>
            <person name="Brinkmann H."/>
            <person name="Mikhaleva J."/>
            <person name="Olsen L.C."/>
            <person name="Jubin C."/>
            <person name="Canestro C."/>
            <person name="Bouquet J.M."/>
            <person name="Danks G."/>
            <person name="Poulain J."/>
            <person name="Campsteijn C."/>
            <person name="Adamski M."/>
            <person name="Cross I."/>
            <person name="Yadetie F."/>
            <person name="Muffato M."/>
            <person name="Louis A."/>
            <person name="Butcher S."/>
            <person name="Tsagkogeorga G."/>
            <person name="Konrad A."/>
            <person name="Singh S."/>
            <person name="Jensen M.F."/>
            <person name="Cong E.H."/>
            <person name="Eikeseth-Otteraa H."/>
            <person name="Noel B."/>
            <person name="Anthouard V."/>
            <person name="Porcel B.M."/>
            <person name="Kachouri-Lafond R."/>
            <person name="Nishino A."/>
            <person name="Ugolini M."/>
            <person name="Chourrout P."/>
            <person name="Nishida H."/>
            <person name="Aasland R."/>
            <person name="Huzurbazar S."/>
            <person name="Westhof E."/>
            <person name="Delsuc F."/>
            <person name="Lehrach H."/>
            <person name="Reinhardt R."/>
            <person name="Weissenbach J."/>
            <person name="Roy S.W."/>
            <person name="Artiguenave F."/>
            <person name="Postlethwait J.H."/>
            <person name="Manak J.R."/>
            <person name="Thompson E.M."/>
            <person name="Jaillon O."/>
            <person name="Du Pasquier L."/>
            <person name="Boudinot P."/>
            <person name="Liberles D.A."/>
            <person name="Volff J.N."/>
            <person name="Philippe H."/>
            <person name="Lenhard B."/>
            <person name="Roest Crollius H."/>
            <person name="Wincker P."/>
            <person name="Chourrout D."/>
        </authorList>
    </citation>
    <scope>NUCLEOTIDE SEQUENCE [LARGE SCALE GENOMIC DNA]</scope>
</reference>
<dbReference type="InterPro" id="IPR025799">
    <property type="entry name" value="Arg_MeTrfase"/>
</dbReference>
<dbReference type="InterPro" id="IPR035248">
    <property type="entry name" value="PRMT5_C"/>
</dbReference>
<dbReference type="GO" id="GO:0016274">
    <property type="term" value="F:protein-arginine N-methyltransferase activity"/>
    <property type="evidence" value="ECO:0007669"/>
    <property type="project" value="InterPro"/>
</dbReference>
<dbReference type="GO" id="GO:0006355">
    <property type="term" value="P:regulation of DNA-templated transcription"/>
    <property type="evidence" value="ECO:0007669"/>
    <property type="project" value="TreeGrafter"/>
</dbReference>
<dbReference type="EMBL" id="FN653020">
    <property type="protein sequence ID" value="CBY23097.1"/>
    <property type="molecule type" value="Genomic_DNA"/>
</dbReference>
<dbReference type="OrthoDB" id="1368803at2759"/>